<dbReference type="InterPro" id="IPR011078">
    <property type="entry name" value="PyrdxlP_homeostasis"/>
</dbReference>
<protein>
    <recommendedName>
        <fullName evidence="2">Pyridoxal phosphate homeostasis protein</fullName>
        <shortName evidence="2">PLP homeostasis protein</shortName>
    </recommendedName>
</protein>
<reference evidence="6 7" key="1">
    <citation type="journal article" date="2019" name="Int. J. Syst. Evol. Microbiol.">
        <title>The Global Catalogue of Microorganisms (GCM) 10K type strain sequencing project: providing services to taxonomists for standard genome sequencing and annotation.</title>
        <authorList>
            <consortium name="The Broad Institute Genomics Platform"/>
            <consortium name="The Broad Institute Genome Sequencing Center for Infectious Disease"/>
            <person name="Wu L."/>
            <person name="Ma J."/>
        </authorList>
    </citation>
    <scope>NUCLEOTIDE SEQUENCE [LARGE SCALE GENOMIC DNA]</scope>
    <source>
        <strain evidence="6 7">JCM 14303</strain>
    </source>
</reference>
<evidence type="ECO:0000259" key="5">
    <source>
        <dbReference type="Pfam" id="PF01168"/>
    </source>
</evidence>
<gene>
    <name evidence="6" type="ORF">GCM10009741_08320</name>
</gene>
<dbReference type="Gene3D" id="3.20.20.10">
    <property type="entry name" value="Alanine racemase"/>
    <property type="match status" value="1"/>
</dbReference>
<dbReference type="PIRSF" id="PIRSF004848">
    <property type="entry name" value="YBL036c_PLPDEIII"/>
    <property type="match status" value="1"/>
</dbReference>
<comment type="caution">
    <text evidence="6">The sequence shown here is derived from an EMBL/GenBank/DDBJ whole genome shotgun (WGS) entry which is preliminary data.</text>
</comment>
<comment type="similarity">
    <text evidence="2 3">Belongs to the pyridoxal phosphate-binding protein YggS/PROSC family.</text>
</comment>
<evidence type="ECO:0000313" key="7">
    <source>
        <dbReference type="Proteomes" id="UP001500363"/>
    </source>
</evidence>
<evidence type="ECO:0000256" key="1">
    <source>
        <dbReference type="ARBA" id="ARBA00022898"/>
    </source>
</evidence>
<organism evidence="6 7">
    <name type="scientific">Kribbella lupini</name>
    <dbReference type="NCBI Taxonomy" id="291602"/>
    <lineage>
        <taxon>Bacteria</taxon>
        <taxon>Bacillati</taxon>
        <taxon>Actinomycetota</taxon>
        <taxon>Actinomycetes</taxon>
        <taxon>Propionibacteriales</taxon>
        <taxon>Kribbellaceae</taxon>
        <taxon>Kribbella</taxon>
    </lineage>
</organism>
<feature type="domain" description="Alanine racemase N-terminal" evidence="5">
    <location>
        <begin position="48"/>
        <end position="266"/>
    </location>
</feature>
<dbReference type="PROSITE" id="PS01211">
    <property type="entry name" value="UPF0001"/>
    <property type="match status" value="1"/>
</dbReference>
<dbReference type="RefSeq" id="WP_344169549.1">
    <property type="nucleotide sequence ID" value="NZ_BAAANC010000001.1"/>
</dbReference>
<dbReference type="SUPFAM" id="SSF51419">
    <property type="entry name" value="PLP-binding barrel"/>
    <property type="match status" value="1"/>
</dbReference>
<evidence type="ECO:0000313" key="6">
    <source>
        <dbReference type="EMBL" id="GAA1512975.1"/>
    </source>
</evidence>
<feature type="modified residue" description="N6-(pyridoxal phosphate)lysine" evidence="2">
    <location>
        <position position="72"/>
    </location>
</feature>
<keyword evidence="7" id="KW-1185">Reference proteome</keyword>
<dbReference type="EMBL" id="BAAANC010000001">
    <property type="protein sequence ID" value="GAA1512975.1"/>
    <property type="molecule type" value="Genomic_DNA"/>
</dbReference>
<comment type="function">
    <text evidence="2">Pyridoxal 5'-phosphate (PLP)-binding protein, which is involved in PLP homeostasis.</text>
</comment>
<feature type="region of interest" description="Disordered" evidence="4">
    <location>
        <begin position="1"/>
        <end position="45"/>
    </location>
</feature>
<accession>A0ABN2A7F6</accession>
<dbReference type="Pfam" id="PF01168">
    <property type="entry name" value="Ala_racemase_N"/>
    <property type="match status" value="1"/>
</dbReference>
<dbReference type="InterPro" id="IPR029066">
    <property type="entry name" value="PLP-binding_barrel"/>
</dbReference>
<name>A0ABN2A7F6_9ACTN</name>
<dbReference type="PANTHER" id="PTHR10146:SF14">
    <property type="entry name" value="PYRIDOXAL PHOSPHATE HOMEOSTASIS PROTEIN"/>
    <property type="match status" value="1"/>
</dbReference>
<proteinExistence type="inferred from homology"/>
<dbReference type="Proteomes" id="UP001500363">
    <property type="component" value="Unassembled WGS sequence"/>
</dbReference>
<dbReference type="HAMAP" id="MF_02087">
    <property type="entry name" value="PLP_homeostasis"/>
    <property type="match status" value="1"/>
</dbReference>
<evidence type="ECO:0000256" key="2">
    <source>
        <dbReference type="HAMAP-Rule" id="MF_02087"/>
    </source>
</evidence>
<dbReference type="NCBIfam" id="TIGR00044">
    <property type="entry name" value="YggS family pyridoxal phosphate-dependent enzyme"/>
    <property type="match status" value="1"/>
</dbReference>
<dbReference type="PANTHER" id="PTHR10146">
    <property type="entry name" value="PROLINE SYNTHETASE CO-TRANSCRIBED BACTERIAL HOMOLOG PROTEIN"/>
    <property type="match status" value="1"/>
</dbReference>
<evidence type="ECO:0000256" key="3">
    <source>
        <dbReference type="RuleBase" id="RU004514"/>
    </source>
</evidence>
<evidence type="ECO:0000256" key="4">
    <source>
        <dbReference type="SAM" id="MobiDB-lite"/>
    </source>
</evidence>
<keyword evidence="1 2" id="KW-0663">Pyridoxal phosphate</keyword>
<sequence length="269" mass="28533">MTRDEDQADPRTTREDDRADPRTTREDERADPRMTREEELRGNVEQARQRIRAACAAAGRPEDSVTLVAITKTFPIEDVRTLAALGVADAGENREQELKVKAPDAPELTWHFVGQLQSNKARSVVRLAQVVHSVDRLSLVGALSKAAVAEEKTVRCLLQVSLASYGPEGAETGTNRGGVAPGDVPDLAAAVAEADGLELGGVMAVAPLGSDPDEAFAALHAVSSRLRSEHAGADWISAGMTGDLEAAIRQGATHVRLGRALLGTRPPLG</sequence>
<dbReference type="InterPro" id="IPR001608">
    <property type="entry name" value="Ala_racemase_N"/>
</dbReference>
<feature type="compositionally biased region" description="Basic and acidic residues" evidence="4">
    <location>
        <begin position="1"/>
        <end position="42"/>
    </location>
</feature>